<reference evidence="1 2" key="1">
    <citation type="submission" date="2018-03" db="EMBL/GenBank/DDBJ databases">
        <title>Rhodobacter blasticus.</title>
        <authorList>
            <person name="Meyer T.E."/>
            <person name="Miller S."/>
            <person name="Lodha T."/>
            <person name="Gandham S."/>
            <person name="Chintalapati S."/>
            <person name="Chintalapati V.R."/>
        </authorList>
    </citation>
    <scope>NUCLEOTIDE SEQUENCE [LARGE SCALE GENOMIC DNA]</scope>
    <source>
        <strain evidence="1 2">DSM 2131</strain>
    </source>
</reference>
<name>A0A2T4JDF4_FUSBL</name>
<dbReference type="AlphaFoldDB" id="A0A2T4JDF4"/>
<keyword evidence="2" id="KW-1185">Reference proteome</keyword>
<comment type="caution">
    <text evidence="1">The sequence shown here is derived from an EMBL/GenBank/DDBJ whole genome shotgun (WGS) entry which is preliminary data.</text>
</comment>
<evidence type="ECO:0000313" key="1">
    <source>
        <dbReference type="EMBL" id="PTE15942.1"/>
    </source>
</evidence>
<proteinExistence type="predicted"/>
<dbReference type="EMBL" id="PZKE01000002">
    <property type="protein sequence ID" value="PTE15942.1"/>
    <property type="molecule type" value="Genomic_DNA"/>
</dbReference>
<dbReference type="RefSeq" id="WP_107671951.1">
    <property type="nucleotide sequence ID" value="NZ_PZKE01000002.1"/>
</dbReference>
<accession>A0A2T4JDF4</accession>
<sequence>MAILDAYGRPIRLQRLTERLAEAGLTGVRQIWHGSTASGLTPQRLASILSACDQGDLREFLTLAEEMEERDPHYMSVLGTRKRVVSGVTPIVKPGGDDAQSKKIAEAVRTELAEHEGLPDLIEDMLDALGKSYSVVEIDWDRSARLWTPGEFIYCDPRHFTFDRATGREIRLLDETAPVDGLPLEPAKFITHRSRIKSGLTFRGGLARVVAFSWMCKAYTLKDWIAFIETYGLPLRLGRYGPEATAEDVRKLFQAVANIGTDAAAVLPKSMEIDFENGPTATGTAIFESFARWADEQVSKAVLGQTMTADSGSSEAQAKVHNEVRHDIAASDARAVTGTLNRDLVRPFVDLNFGVQAVYPRLVFTVDEPEDAKAKVEGAVSLAGIGVKFKATELRQTLGYTDPAEGDEVVGGLASQPPAAAPGKLALNREAPRAPDIEEIAADMLEDWQELADGLQDAVGTAVDGATSYEDLLARLPEALRHMPTGLAVETLVKGMFKARVVGDQVDG</sequence>
<dbReference type="Proteomes" id="UP000241362">
    <property type="component" value="Unassembled WGS sequence"/>
</dbReference>
<dbReference type="Pfam" id="PF06074">
    <property type="entry name" value="Portal_Mu"/>
    <property type="match status" value="1"/>
</dbReference>
<evidence type="ECO:0000313" key="2">
    <source>
        <dbReference type="Proteomes" id="UP000241362"/>
    </source>
</evidence>
<organism evidence="1 2">
    <name type="scientific">Fuscovulum blasticum DSM 2131</name>
    <dbReference type="NCBI Taxonomy" id="1188250"/>
    <lineage>
        <taxon>Bacteria</taxon>
        <taxon>Pseudomonadati</taxon>
        <taxon>Pseudomonadota</taxon>
        <taxon>Alphaproteobacteria</taxon>
        <taxon>Rhodobacterales</taxon>
        <taxon>Paracoccaceae</taxon>
        <taxon>Pseudogemmobacter</taxon>
    </lineage>
</organism>
<dbReference type="InterPro" id="IPR009279">
    <property type="entry name" value="Portal_Mu"/>
</dbReference>
<gene>
    <name evidence="1" type="ORF">C5F44_02575</name>
</gene>
<protein>
    <submittedName>
        <fullName evidence="1">DUF935 domain-containing protein</fullName>
    </submittedName>
</protein>